<feature type="transmembrane region" description="Helical" evidence="7">
    <location>
        <begin position="88"/>
        <end position="108"/>
    </location>
</feature>
<feature type="domain" description="Major facilitator superfamily (MFS) profile" evidence="8">
    <location>
        <begin position="21"/>
        <end position="405"/>
    </location>
</feature>
<dbReference type="PROSITE" id="PS50850">
    <property type="entry name" value="MFS"/>
    <property type="match status" value="1"/>
</dbReference>
<sequence>MSGHQGDGGPRNSFALLLDSAVGPLFVAKLLGNSGIWIQNIAGASLIYEITGSVFLVGLISLAQFAPQVLFSPLSGAMADRGDTRRQLVLGRSFCFLGGAVLAGWIWATGDLEAVPAWLVMAAASLVGIGYTIGSPALQALMPTLVRPGEMGRVVALDNLTFAVGRAVGPAVGGVLAATAGYAVAFAVAAAAQLVFVVVVATVRIPGAVRVEGASYSVRDGLRYVRTDPVVALVIAGVAAVGVGADPAITLAPALSDSLGGGPGLVGSFASAFGVGAIVGFFLQVGLLRFLDYARLAPLGLVLLAGGSAALPFATDARAAVAAFGVGGVGMTLALTGFTTLLYDRVPRQYLGRIMALWMVGFVGSRPLAAALGGGLADLFSADVALAGTAVVVLVVAFVTRPAVLRRPVPGR</sequence>
<gene>
    <name evidence="9" type="ORF">SAMN05216574_103139</name>
</gene>
<feature type="transmembrane region" description="Helical" evidence="7">
    <location>
        <begin position="350"/>
        <end position="372"/>
    </location>
</feature>
<dbReference type="OrthoDB" id="5494559at2"/>
<dbReference type="InterPro" id="IPR020846">
    <property type="entry name" value="MFS_dom"/>
</dbReference>
<feature type="transmembrane region" description="Helical" evidence="7">
    <location>
        <begin position="320"/>
        <end position="343"/>
    </location>
</feature>
<dbReference type="GO" id="GO:0022857">
    <property type="term" value="F:transmembrane transporter activity"/>
    <property type="evidence" value="ECO:0007669"/>
    <property type="project" value="InterPro"/>
</dbReference>
<dbReference type="Proteomes" id="UP000198589">
    <property type="component" value="Unassembled WGS sequence"/>
</dbReference>
<dbReference type="Gene3D" id="1.20.1250.20">
    <property type="entry name" value="MFS general substrate transporter like domains"/>
    <property type="match status" value="1"/>
</dbReference>
<evidence type="ECO:0000256" key="5">
    <source>
        <dbReference type="ARBA" id="ARBA00022989"/>
    </source>
</evidence>
<dbReference type="Pfam" id="PF05977">
    <property type="entry name" value="MFS_3"/>
    <property type="match status" value="1"/>
</dbReference>
<keyword evidence="5 7" id="KW-1133">Transmembrane helix</keyword>
<keyword evidence="3" id="KW-1003">Cell membrane</keyword>
<organism evidence="9 10">
    <name type="scientific">Blastococcus tunisiensis</name>
    <dbReference type="NCBI Taxonomy" id="1798228"/>
    <lineage>
        <taxon>Bacteria</taxon>
        <taxon>Bacillati</taxon>
        <taxon>Actinomycetota</taxon>
        <taxon>Actinomycetes</taxon>
        <taxon>Geodermatophilales</taxon>
        <taxon>Geodermatophilaceae</taxon>
        <taxon>Blastococcus</taxon>
    </lineage>
</organism>
<evidence type="ECO:0000256" key="6">
    <source>
        <dbReference type="ARBA" id="ARBA00023136"/>
    </source>
</evidence>
<protein>
    <submittedName>
        <fullName evidence="9">Predicted arabinose efflux permease, MFS family</fullName>
    </submittedName>
</protein>
<evidence type="ECO:0000256" key="7">
    <source>
        <dbReference type="SAM" id="Phobius"/>
    </source>
</evidence>
<feature type="transmembrane region" description="Helical" evidence="7">
    <location>
        <begin position="296"/>
        <end position="314"/>
    </location>
</feature>
<proteinExistence type="predicted"/>
<dbReference type="STRING" id="1798228.SAMN05216574_103139"/>
<dbReference type="InterPro" id="IPR010290">
    <property type="entry name" value="TM_effector"/>
</dbReference>
<evidence type="ECO:0000313" key="9">
    <source>
        <dbReference type="EMBL" id="SFE34928.1"/>
    </source>
</evidence>
<comment type="subcellular location">
    <subcellularLocation>
        <location evidence="1">Cell membrane</location>
        <topology evidence="1">Multi-pass membrane protein</topology>
    </subcellularLocation>
</comment>
<feature type="transmembrane region" description="Helical" evidence="7">
    <location>
        <begin position="182"/>
        <end position="203"/>
    </location>
</feature>
<feature type="transmembrane region" description="Helical" evidence="7">
    <location>
        <begin position="384"/>
        <end position="404"/>
    </location>
</feature>
<evidence type="ECO:0000256" key="3">
    <source>
        <dbReference type="ARBA" id="ARBA00022475"/>
    </source>
</evidence>
<dbReference type="InterPro" id="IPR036259">
    <property type="entry name" value="MFS_trans_sf"/>
</dbReference>
<feature type="transmembrane region" description="Helical" evidence="7">
    <location>
        <begin position="46"/>
        <end position="67"/>
    </location>
</feature>
<keyword evidence="10" id="KW-1185">Reference proteome</keyword>
<accession>A0A1I1ZU79</accession>
<dbReference type="CDD" id="cd06173">
    <property type="entry name" value="MFS_MefA_like"/>
    <property type="match status" value="1"/>
</dbReference>
<evidence type="ECO:0000313" key="10">
    <source>
        <dbReference type="Proteomes" id="UP000198589"/>
    </source>
</evidence>
<name>A0A1I1ZU79_9ACTN</name>
<feature type="transmembrane region" description="Helical" evidence="7">
    <location>
        <begin position="224"/>
        <end position="245"/>
    </location>
</feature>
<evidence type="ECO:0000256" key="2">
    <source>
        <dbReference type="ARBA" id="ARBA00022448"/>
    </source>
</evidence>
<reference evidence="10" key="1">
    <citation type="submission" date="2016-10" db="EMBL/GenBank/DDBJ databases">
        <authorList>
            <person name="Varghese N."/>
            <person name="Submissions S."/>
        </authorList>
    </citation>
    <scope>NUCLEOTIDE SEQUENCE [LARGE SCALE GENOMIC DNA]</scope>
    <source>
        <strain evidence="10">DSM 46838</strain>
    </source>
</reference>
<evidence type="ECO:0000256" key="4">
    <source>
        <dbReference type="ARBA" id="ARBA00022692"/>
    </source>
</evidence>
<dbReference type="RefSeq" id="WP_092195700.1">
    <property type="nucleotide sequence ID" value="NZ_FOND01000003.1"/>
</dbReference>
<dbReference type="AlphaFoldDB" id="A0A1I1ZU79"/>
<dbReference type="PANTHER" id="PTHR23513:SF11">
    <property type="entry name" value="STAPHYLOFERRIN A TRANSPORTER"/>
    <property type="match status" value="1"/>
</dbReference>
<dbReference type="GO" id="GO:0005886">
    <property type="term" value="C:plasma membrane"/>
    <property type="evidence" value="ECO:0007669"/>
    <property type="project" value="UniProtKB-SubCell"/>
</dbReference>
<dbReference type="PANTHER" id="PTHR23513">
    <property type="entry name" value="INTEGRAL MEMBRANE EFFLUX PROTEIN-RELATED"/>
    <property type="match status" value="1"/>
</dbReference>
<keyword evidence="4 7" id="KW-0812">Transmembrane</keyword>
<keyword evidence="6 7" id="KW-0472">Membrane</keyword>
<evidence type="ECO:0000259" key="8">
    <source>
        <dbReference type="PROSITE" id="PS50850"/>
    </source>
</evidence>
<keyword evidence="2" id="KW-0813">Transport</keyword>
<feature type="transmembrane region" description="Helical" evidence="7">
    <location>
        <begin position="114"/>
        <end position="133"/>
    </location>
</feature>
<feature type="transmembrane region" description="Helical" evidence="7">
    <location>
        <begin position="12"/>
        <end position="31"/>
    </location>
</feature>
<feature type="transmembrane region" description="Helical" evidence="7">
    <location>
        <begin position="265"/>
        <end position="284"/>
    </location>
</feature>
<dbReference type="SUPFAM" id="SSF103473">
    <property type="entry name" value="MFS general substrate transporter"/>
    <property type="match status" value="1"/>
</dbReference>
<dbReference type="EMBL" id="FOND01000003">
    <property type="protein sequence ID" value="SFE34928.1"/>
    <property type="molecule type" value="Genomic_DNA"/>
</dbReference>
<evidence type="ECO:0000256" key="1">
    <source>
        <dbReference type="ARBA" id="ARBA00004651"/>
    </source>
</evidence>